<keyword evidence="3" id="KW-1185">Reference proteome</keyword>
<dbReference type="AlphaFoldDB" id="A0A1E3PX18"/>
<evidence type="ECO:0000259" key="1">
    <source>
        <dbReference type="Pfam" id="PF00462"/>
    </source>
</evidence>
<dbReference type="PRINTS" id="PR00160">
    <property type="entry name" value="GLUTAREDOXIN"/>
</dbReference>
<reference evidence="2 3" key="1">
    <citation type="journal article" date="2016" name="Proc. Natl. Acad. Sci. U.S.A.">
        <title>Comparative genomics of biotechnologically important yeasts.</title>
        <authorList>
            <person name="Riley R."/>
            <person name="Haridas S."/>
            <person name="Wolfe K.H."/>
            <person name="Lopes M.R."/>
            <person name="Hittinger C.T."/>
            <person name="Goeker M."/>
            <person name="Salamov A.A."/>
            <person name="Wisecaver J.H."/>
            <person name="Long T.M."/>
            <person name="Calvey C.H."/>
            <person name="Aerts A.L."/>
            <person name="Barry K.W."/>
            <person name="Choi C."/>
            <person name="Clum A."/>
            <person name="Coughlan A.Y."/>
            <person name="Deshpande S."/>
            <person name="Douglass A.P."/>
            <person name="Hanson S.J."/>
            <person name="Klenk H.-P."/>
            <person name="LaButti K.M."/>
            <person name="Lapidus A."/>
            <person name="Lindquist E.A."/>
            <person name="Lipzen A.M."/>
            <person name="Meier-Kolthoff J.P."/>
            <person name="Ohm R.A."/>
            <person name="Otillar R.P."/>
            <person name="Pangilinan J.L."/>
            <person name="Peng Y."/>
            <person name="Rokas A."/>
            <person name="Rosa C.A."/>
            <person name="Scheuner C."/>
            <person name="Sibirny A.A."/>
            <person name="Slot J.C."/>
            <person name="Stielow J.B."/>
            <person name="Sun H."/>
            <person name="Kurtzman C.P."/>
            <person name="Blackwell M."/>
            <person name="Grigoriev I.V."/>
            <person name="Jeffries T.W."/>
        </authorList>
    </citation>
    <scope>NUCLEOTIDE SEQUENCE [LARGE SCALE GENOMIC DNA]</scope>
    <source>
        <strain evidence="2 3">NRRL Y-11557</strain>
    </source>
</reference>
<dbReference type="Proteomes" id="UP000094385">
    <property type="component" value="Unassembled WGS sequence"/>
</dbReference>
<feature type="domain" description="Glutaredoxin" evidence="1">
    <location>
        <begin position="71"/>
        <end position="134"/>
    </location>
</feature>
<dbReference type="InterPro" id="IPR014025">
    <property type="entry name" value="Glutaredoxin_subgr"/>
</dbReference>
<organism evidence="2 3">
    <name type="scientific">Lipomyces starkeyi NRRL Y-11557</name>
    <dbReference type="NCBI Taxonomy" id="675824"/>
    <lineage>
        <taxon>Eukaryota</taxon>
        <taxon>Fungi</taxon>
        <taxon>Dikarya</taxon>
        <taxon>Ascomycota</taxon>
        <taxon>Saccharomycotina</taxon>
        <taxon>Lipomycetes</taxon>
        <taxon>Lipomycetales</taxon>
        <taxon>Lipomycetaceae</taxon>
        <taxon>Lipomyces</taxon>
    </lineage>
</organism>
<dbReference type="InterPro" id="IPR002109">
    <property type="entry name" value="Glutaredoxin"/>
</dbReference>
<dbReference type="GO" id="GO:0000324">
    <property type="term" value="C:fungal-type vacuole"/>
    <property type="evidence" value="ECO:0007669"/>
    <property type="project" value="TreeGrafter"/>
</dbReference>
<dbReference type="Pfam" id="PF00462">
    <property type="entry name" value="Glutaredoxin"/>
    <property type="match status" value="1"/>
</dbReference>
<evidence type="ECO:0000313" key="3">
    <source>
        <dbReference type="Proteomes" id="UP000094385"/>
    </source>
</evidence>
<accession>A0A1E3PX18</accession>
<dbReference type="EMBL" id="KV454302">
    <property type="protein sequence ID" value="ODQ69834.1"/>
    <property type="molecule type" value="Genomic_DNA"/>
</dbReference>
<dbReference type="SUPFAM" id="SSF52833">
    <property type="entry name" value="Thioredoxin-like"/>
    <property type="match status" value="1"/>
</dbReference>
<proteinExistence type="predicted"/>
<dbReference type="GO" id="GO:0034599">
    <property type="term" value="P:cellular response to oxidative stress"/>
    <property type="evidence" value="ECO:0007669"/>
    <property type="project" value="TreeGrafter"/>
</dbReference>
<dbReference type="PANTHER" id="PTHR45694">
    <property type="entry name" value="GLUTAREDOXIN 2"/>
    <property type="match status" value="1"/>
</dbReference>
<sequence>MLSRRFRRPLAVFAVAVVLCVIVIRRKYSGYDYEVPDLKRFKESESQSFSASSHGYEPLDEIRALLIKSPVVIFSKSYCPHSRFVKTLLSEQYKMVPPPTIRELDLDPHGQEIQDALFDISGRRTVPNVFVGGKSLGGGDEMRLLHGQNQLTDAFKKNAGRRFRISKTSKN</sequence>
<dbReference type="GO" id="GO:0005801">
    <property type="term" value="C:cis-Golgi network"/>
    <property type="evidence" value="ECO:0007669"/>
    <property type="project" value="TreeGrafter"/>
</dbReference>
<name>A0A1E3PX18_LIPST</name>
<dbReference type="CDD" id="cd03419">
    <property type="entry name" value="GRX_GRXh_1_2_like"/>
    <property type="match status" value="1"/>
</dbReference>
<dbReference type="OrthoDB" id="423313at2759"/>
<dbReference type="Gene3D" id="3.40.30.10">
    <property type="entry name" value="Glutaredoxin"/>
    <property type="match status" value="1"/>
</dbReference>
<dbReference type="PANTHER" id="PTHR45694:SF5">
    <property type="entry name" value="GLUTAREDOXIN 2"/>
    <property type="match status" value="1"/>
</dbReference>
<gene>
    <name evidence="2" type="ORF">LIPSTDRAFT_75469</name>
</gene>
<dbReference type="STRING" id="675824.A0A1E3PX18"/>
<dbReference type="GO" id="GO:0005796">
    <property type="term" value="C:Golgi lumen"/>
    <property type="evidence" value="ECO:0007669"/>
    <property type="project" value="TreeGrafter"/>
</dbReference>
<dbReference type="PROSITE" id="PS51354">
    <property type="entry name" value="GLUTAREDOXIN_2"/>
    <property type="match status" value="1"/>
</dbReference>
<dbReference type="GO" id="GO:0015038">
    <property type="term" value="F:glutathione disulfide oxidoreductase activity"/>
    <property type="evidence" value="ECO:0007669"/>
    <property type="project" value="TreeGrafter"/>
</dbReference>
<dbReference type="InterPro" id="IPR036249">
    <property type="entry name" value="Thioredoxin-like_sf"/>
</dbReference>
<evidence type="ECO:0000313" key="2">
    <source>
        <dbReference type="EMBL" id="ODQ69834.1"/>
    </source>
</evidence>
<protein>
    <recommendedName>
        <fullName evidence="1">Glutaredoxin domain-containing protein</fullName>
    </recommendedName>
</protein>